<protein>
    <submittedName>
        <fullName evidence="8">Integrase</fullName>
    </submittedName>
</protein>
<evidence type="ECO:0000256" key="2">
    <source>
        <dbReference type="ARBA" id="ARBA00022695"/>
    </source>
</evidence>
<dbReference type="GO" id="GO:0035613">
    <property type="term" value="F:RNA stem-loop binding"/>
    <property type="evidence" value="ECO:0007669"/>
    <property type="project" value="TreeGrafter"/>
</dbReference>
<keyword evidence="3" id="KW-0540">Nuclease</keyword>
<keyword evidence="6" id="KW-0695">RNA-directed DNA polymerase</keyword>
<dbReference type="InterPro" id="IPR001584">
    <property type="entry name" value="Integrase_cat-core"/>
</dbReference>
<evidence type="ECO:0000256" key="5">
    <source>
        <dbReference type="ARBA" id="ARBA00022801"/>
    </source>
</evidence>
<dbReference type="GO" id="GO:0004519">
    <property type="term" value="F:endonuclease activity"/>
    <property type="evidence" value="ECO:0007669"/>
    <property type="project" value="UniProtKB-KW"/>
</dbReference>
<dbReference type="EMBL" id="NBIU01000052">
    <property type="protein sequence ID" value="PZT47271.1"/>
    <property type="molecule type" value="Genomic_DNA"/>
</dbReference>
<sequence>MYYLDTKSASIIFNVSEGALRLCATRNSKKYEWIKVDNEKGGRGGKKLLFKVSKEQILTAFNQGLISDDTFILDKKLEQINLEELKSIKTSLKTINESKNTDILDLTEKKEEKIPNFSLLNLNFENLPTKTKEKAREKLKILKQVEKYVEGGLTIGRSINLVGVSRRNFERDRENYNQHGILGLVDTRGMYRKDSTKLKSWMQEYALSAYRTFGAGDFNYTELWWRIHKEASKIENYDFIGFDLGEVKPLFSVKTLQNFLANYFKDKPLEHCIITKGLDKAKSYFLPSQGNQREIFASKNECWQIDSSPADFLVRDDTTLEPFRPHILSIVDVYSGMGVASLAPKSNSLSLMRLLWAAISTLGKPKIIKGDNGRDYLSKNFQDLLDGLGISYDASIAYAGEEKALVERRFGTLQHAGLSQMHGAIGKNLSERELIEQRTPKKERKAKDKYGFAKKTNQEHLHLFSEAQKLLESEVYKWNSSKARRKKGVKTPSELWNECPNPIIKIEYEEFLFHAGAKELRIVGKKGINFNGSIYKSEFMPSVKTKVKCVQNIDNAKELFVYDLQGNFICLALDESIAKLSAESLKNLKKAFKEDMNSISKILKKEELSTFTKLNIKEDLELAKMAFNKSLKEENTQELTQKSLAKEKLNKQKEIESIKNAPIDLESLSISKEEREEKEEEFSMEDFINRKFVG</sequence>
<dbReference type="InterPro" id="IPR015378">
    <property type="entry name" value="Transposase-like_Mu_C"/>
</dbReference>
<keyword evidence="5" id="KW-0378">Hydrolase</keyword>
<evidence type="ECO:0000313" key="8">
    <source>
        <dbReference type="EMBL" id="PZT47271.1"/>
    </source>
</evidence>
<evidence type="ECO:0000256" key="6">
    <source>
        <dbReference type="ARBA" id="ARBA00022918"/>
    </source>
</evidence>
<reference evidence="8 9" key="1">
    <citation type="submission" date="2017-03" db="EMBL/GenBank/DDBJ databases">
        <title>Genomic and clinical evidence uncovers the enterohepatic species Helicobacter valdiviensis as a potential human intestinal pathogen.</title>
        <authorList>
            <person name="Fresia P."/>
            <person name="Jara R."/>
            <person name="Sierra R."/>
            <person name="Ferres I."/>
            <person name="Greif G."/>
            <person name="Iraola G."/>
            <person name="Collado L."/>
        </authorList>
    </citation>
    <scope>NUCLEOTIDE SEQUENCE [LARGE SCALE GENOMIC DNA]</scope>
    <source>
        <strain evidence="8 9">WBE14</strain>
    </source>
</reference>
<dbReference type="PANTHER" id="PTHR41694">
    <property type="entry name" value="ENDOGENOUS RETROVIRUS GROUP K MEMBER POL PROTEIN"/>
    <property type="match status" value="1"/>
</dbReference>
<dbReference type="RefSeq" id="WP_111230641.1">
    <property type="nucleotide sequence ID" value="NZ_NBIU01000052.1"/>
</dbReference>
<evidence type="ECO:0000256" key="1">
    <source>
        <dbReference type="ARBA" id="ARBA00022679"/>
    </source>
</evidence>
<feature type="domain" description="Integrase catalytic" evidence="7">
    <location>
        <begin position="295"/>
        <end position="500"/>
    </location>
</feature>
<dbReference type="GO" id="GO:0015074">
    <property type="term" value="P:DNA integration"/>
    <property type="evidence" value="ECO:0007669"/>
    <property type="project" value="InterPro"/>
</dbReference>
<keyword evidence="2" id="KW-0548">Nucleotidyltransferase</keyword>
<dbReference type="OrthoDB" id="5287589at2"/>
<keyword evidence="1" id="KW-0808">Transferase</keyword>
<evidence type="ECO:0000256" key="3">
    <source>
        <dbReference type="ARBA" id="ARBA00022722"/>
    </source>
</evidence>
<evidence type="ECO:0000256" key="4">
    <source>
        <dbReference type="ARBA" id="ARBA00022759"/>
    </source>
</evidence>
<dbReference type="SUPFAM" id="SSF53098">
    <property type="entry name" value="Ribonuclease H-like"/>
    <property type="match status" value="1"/>
</dbReference>
<dbReference type="InterPro" id="IPR036397">
    <property type="entry name" value="RNaseH_sf"/>
</dbReference>
<dbReference type="Proteomes" id="UP000249746">
    <property type="component" value="Unassembled WGS sequence"/>
</dbReference>
<comment type="caution">
    <text evidence="8">The sequence shown here is derived from an EMBL/GenBank/DDBJ whole genome shotgun (WGS) entry which is preliminary data.</text>
</comment>
<keyword evidence="4" id="KW-0255">Endonuclease</keyword>
<dbReference type="Gene3D" id="3.30.420.10">
    <property type="entry name" value="Ribonuclease H-like superfamily/Ribonuclease H"/>
    <property type="match status" value="1"/>
</dbReference>
<organism evidence="8 9">
    <name type="scientific">Helicobacter valdiviensis</name>
    <dbReference type="NCBI Taxonomy" id="1458358"/>
    <lineage>
        <taxon>Bacteria</taxon>
        <taxon>Pseudomonadati</taxon>
        <taxon>Campylobacterota</taxon>
        <taxon>Epsilonproteobacteria</taxon>
        <taxon>Campylobacterales</taxon>
        <taxon>Helicobacteraceae</taxon>
        <taxon>Helicobacter</taxon>
    </lineage>
</organism>
<dbReference type="GO" id="GO:0016787">
    <property type="term" value="F:hydrolase activity"/>
    <property type="evidence" value="ECO:0007669"/>
    <property type="project" value="UniProtKB-KW"/>
</dbReference>
<dbReference type="InterPro" id="IPR012337">
    <property type="entry name" value="RNaseH-like_sf"/>
</dbReference>
<evidence type="ECO:0000313" key="9">
    <source>
        <dbReference type="Proteomes" id="UP000249746"/>
    </source>
</evidence>
<evidence type="ECO:0000259" key="7">
    <source>
        <dbReference type="PROSITE" id="PS50994"/>
    </source>
</evidence>
<dbReference type="PANTHER" id="PTHR41694:SF3">
    <property type="entry name" value="RNA-DIRECTED DNA POLYMERASE-RELATED"/>
    <property type="match status" value="1"/>
</dbReference>
<gene>
    <name evidence="8" type="ORF">B6S12_09970</name>
</gene>
<proteinExistence type="predicted"/>
<dbReference type="AlphaFoldDB" id="A0A2W6MTJ6"/>
<dbReference type="Pfam" id="PF09299">
    <property type="entry name" value="Mu-transpos_C"/>
    <property type="match status" value="1"/>
</dbReference>
<keyword evidence="9" id="KW-1185">Reference proteome</keyword>
<accession>A0A2W6MTJ6</accession>
<dbReference type="Pfam" id="PF00665">
    <property type="entry name" value="rve"/>
    <property type="match status" value="1"/>
</dbReference>
<dbReference type="GO" id="GO:0003964">
    <property type="term" value="F:RNA-directed DNA polymerase activity"/>
    <property type="evidence" value="ECO:0007669"/>
    <property type="project" value="UniProtKB-KW"/>
</dbReference>
<dbReference type="PROSITE" id="PS50994">
    <property type="entry name" value="INTEGRASE"/>
    <property type="match status" value="1"/>
</dbReference>
<name>A0A2W6MTJ6_9HELI</name>